<evidence type="ECO:0000256" key="2">
    <source>
        <dbReference type="ARBA" id="ARBA00022448"/>
    </source>
</evidence>
<evidence type="ECO:0000313" key="10">
    <source>
        <dbReference type="Proteomes" id="UP000249293"/>
    </source>
</evidence>
<feature type="transmembrane region" description="Helical" evidence="8">
    <location>
        <begin position="108"/>
        <end position="128"/>
    </location>
</feature>
<gene>
    <name evidence="9" type="ORF">C5L36_0A06660</name>
</gene>
<evidence type="ECO:0000256" key="4">
    <source>
        <dbReference type="ARBA" id="ARBA00022927"/>
    </source>
</evidence>
<keyword evidence="2 8" id="KW-0813">Transport</keyword>
<sequence>MLNFFRKPSQGVVHLDTEESREATISTDSTDSTFRFVRNPFRNISWQIPSNPLFPEDDFENPREDPLWRLSYFERISVFLLSLVGSYSCYAICFIFFPLLSLKPRKFALIWTIGSLLFLLAFVVLNGPRKFWRHAATVERLPFTVSFVASISATLAFSVIWKHTLLVIVACVIQAVCSLCYTISYFPYGRQGLEIGGGIARARLDGWLAA</sequence>
<evidence type="ECO:0000256" key="8">
    <source>
        <dbReference type="RuleBase" id="RU363111"/>
    </source>
</evidence>
<dbReference type="GO" id="GO:0015031">
    <property type="term" value="P:protein transport"/>
    <property type="evidence" value="ECO:0007669"/>
    <property type="project" value="UniProtKB-KW"/>
</dbReference>
<dbReference type="PANTHER" id="PTHR23137:SF36">
    <property type="entry name" value="VESICLE TRANSPORT PROTEIN SFT2C"/>
    <property type="match status" value="1"/>
</dbReference>
<feature type="transmembrane region" description="Helical" evidence="8">
    <location>
        <begin position="78"/>
        <end position="102"/>
    </location>
</feature>
<dbReference type="Pfam" id="PF04178">
    <property type="entry name" value="Got1"/>
    <property type="match status" value="1"/>
</dbReference>
<dbReference type="PANTHER" id="PTHR23137">
    <property type="entry name" value="VESICLE TRANSPORT PROTEIN-RELATED"/>
    <property type="match status" value="1"/>
</dbReference>
<dbReference type="VEuPathDB" id="FungiDB:C5L36_0A06660"/>
<feature type="transmembrane region" description="Helical" evidence="8">
    <location>
        <begin position="140"/>
        <end position="161"/>
    </location>
</feature>
<evidence type="ECO:0000256" key="7">
    <source>
        <dbReference type="ARBA" id="ARBA00025800"/>
    </source>
</evidence>
<dbReference type="AlphaFoldDB" id="A0A2U9QYH0"/>
<dbReference type="GO" id="GO:0000139">
    <property type="term" value="C:Golgi membrane"/>
    <property type="evidence" value="ECO:0007669"/>
    <property type="project" value="UniProtKB-SubCell"/>
</dbReference>
<protein>
    <recommendedName>
        <fullName evidence="8">Protein transport protein SFT2</fullName>
    </recommendedName>
</protein>
<evidence type="ECO:0000256" key="5">
    <source>
        <dbReference type="ARBA" id="ARBA00022989"/>
    </source>
</evidence>
<dbReference type="GeneID" id="40381782"/>
<keyword evidence="5 8" id="KW-1133">Transmembrane helix</keyword>
<proteinExistence type="inferred from homology"/>
<accession>A0A2U9QYH0</accession>
<dbReference type="STRING" id="4909.A0A2U9QYH0"/>
<dbReference type="RefSeq" id="XP_029319549.1">
    <property type="nucleotide sequence ID" value="XM_029463689.1"/>
</dbReference>
<evidence type="ECO:0000256" key="1">
    <source>
        <dbReference type="ARBA" id="ARBA00004141"/>
    </source>
</evidence>
<evidence type="ECO:0000256" key="3">
    <source>
        <dbReference type="ARBA" id="ARBA00022692"/>
    </source>
</evidence>
<keyword evidence="3 8" id="KW-0812">Transmembrane</keyword>
<organism evidence="9 10">
    <name type="scientific">Pichia kudriavzevii</name>
    <name type="common">Yeast</name>
    <name type="synonym">Issatchenkia orientalis</name>
    <dbReference type="NCBI Taxonomy" id="4909"/>
    <lineage>
        <taxon>Eukaryota</taxon>
        <taxon>Fungi</taxon>
        <taxon>Dikarya</taxon>
        <taxon>Ascomycota</taxon>
        <taxon>Saccharomycotina</taxon>
        <taxon>Pichiomycetes</taxon>
        <taxon>Pichiales</taxon>
        <taxon>Pichiaceae</taxon>
        <taxon>Pichia</taxon>
    </lineage>
</organism>
<dbReference type="EMBL" id="CP028773">
    <property type="protein sequence ID" value="AWU74072.1"/>
    <property type="molecule type" value="Genomic_DNA"/>
</dbReference>
<keyword evidence="8" id="KW-0333">Golgi apparatus</keyword>
<evidence type="ECO:0000313" key="9">
    <source>
        <dbReference type="EMBL" id="AWU74072.1"/>
    </source>
</evidence>
<dbReference type="Proteomes" id="UP000249293">
    <property type="component" value="Chromosome 1"/>
</dbReference>
<name>A0A2U9QYH0_PICKU</name>
<keyword evidence="6 8" id="KW-0472">Membrane</keyword>
<dbReference type="OrthoDB" id="660759at2759"/>
<comment type="subcellular location">
    <subcellularLocation>
        <location evidence="8">Golgi apparatus membrane</location>
        <topology evidence="8">Multi-pass membrane protein</topology>
    </subcellularLocation>
    <subcellularLocation>
        <location evidence="1">Membrane</location>
        <topology evidence="1">Multi-pass membrane protein</topology>
    </subcellularLocation>
</comment>
<comment type="function">
    <text evidence="8">Nonessential protein required for the fusion of transport vesicles derived from the endocytic pathway with the Golgi complex.</text>
</comment>
<keyword evidence="10" id="KW-1185">Reference proteome</keyword>
<dbReference type="InterPro" id="IPR011691">
    <property type="entry name" value="Vesicle_transpt_SFT2"/>
</dbReference>
<dbReference type="KEGG" id="pkz:C5L36_0A06660"/>
<dbReference type="GO" id="GO:0016192">
    <property type="term" value="P:vesicle-mediated transport"/>
    <property type="evidence" value="ECO:0007669"/>
    <property type="project" value="InterPro"/>
</dbReference>
<comment type="similarity">
    <text evidence="7 8">Belongs to the SFT2 family.</text>
</comment>
<feature type="transmembrane region" description="Helical" evidence="8">
    <location>
        <begin position="167"/>
        <end position="186"/>
    </location>
</feature>
<reference evidence="9 10" key="1">
    <citation type="submission" date="2018-06" db="EMBL/GenBank/DDBJ databases">
        <title>Population genomics shows no distinction between pathogenic Candida krusei and environmental Pichia kudriavzevii: One species, four names.</title>
        <authorList>
            <person name="Douglass A.P."/>
            <person name="Offei B."/>
            <person name="Braun-Galleani S."/>
            <person name="Coughlan A.Y."/>
            <person name="Martos A."/>
            <person name="Ortiz-Merino R.A."/>
            <person name="Byrne K.P."/>
            <person name="Wolfe K.H."/>
        </authorList>
    </citation>
    <scope>NUCLEOTIDE SEQUENCE [LARGE SCALE GENOMIC DNA]</scope>
    <source>
        <strain evidence="9 10">CBS573</strain>
    </source>
</reference>
<keyword evidence="4 8" id="KW-0653">Protein transport</keyword>
<dbReference type="InterPro" id="IPR007305">
    <property type="entry name" value="Vesicle_transpt_Got1/SFT2"/>
</dbReference>
<evidence type="ECO:0000256" key="6">
    <source>
        <dbReference type="ARBA" id="ARBA00023136"/>
    </source>
</evidence>